<dbReference type="Proteomes" id="UP000192223">
    <property type="component" value="Unplaced"/>
</dbReference>
<evidence type="ECO:0000313" key="4">
    <source>
        <dbReference type="RefSeq" id="XP_025836003.1"/>
    </source>
</evidence>
<organism evidence="3 4">
    <name type="scientific">Agrilus planipennis</name>
    <name type="common">Emerald ash borer</name>
    <name type="synonym">Agrilus marcopoli</name>
    <dbReference type="NCBI Taxonomy" id="224129"/>
    <lineage>
        <taxon>Eukaryota</taxon>
        <taxon>Metazoa</taxon>
        <taxon>Ecdysozoa</taxon>
        <taxon>Arthropoda</taxon>
        <taxon>Hexapoda</taxon>
        <taxon>Insecta</taxon>
        <taxon>Pterygota</taxon>
        <taxon>Neoptera</taxon>
        <taxon>Endopterygota</taxon>
        <taxon>Coleoptera</taxon>
        <taxon>Polyphaga</taxon>
        <taxon>Elateriformia</taxon>
        <taxon>Buprestoidea</taxon>
        <taxon>Buprestidae</taxon>
        <taxon>Agrilinae</taxon>
        <taxon>Agrilus</taxon>
    </lineage>
</organism>
<keyword evidence="3" id="KW-1185">Reference proteome</keyword>
<dbReference type="KEGG" id="apln:112906307"/>
<evidence type="ECO:0000256" key="2">
    <source>
        <dbReference type="SAM" id="MobiDB-lite"/>
    </source>
</evidence>
<feature type="coiled-coil region" evidence="1">
    <location>
        <begin position="2"/>
        <end position="42"/>
    </location>
</feature>
<evidence type="ECO:0000256" key="1">
    <source>
        <dbReference type="SAM" id="Coils"/>
    </source>
</evidence>
<feature type="region of interest" description="Disordered" evidence="2">
    <location>
        <begin position="265"/>
        <end position="302"/>
    </location>
</feature>
<sequence>MIKEYEENTLDYKQLKELQEKNAELEAEIEVLRDDIKTEKKIKEEFTEMKKREFYKAIVQFAETIISYKKNRDTFVLRKQLEKEEIQLLKKYSGLEKQNLFKRSSFAIPKILPPFQMPQFNFQSPLTSRALLNANLMSPRKYGLLQNEESNHKGIIDGIKKRKLNAPAEQGENKRLVNSLQKHQFDASPYFQNLSQGTSQKIQNQNSQGHDSMKTFNNKSHGKVKVIDVTVIPPSPVTFNNTNPNKNQSTNNDTFVQKTQHIPLTSYNSNNERGQFMDPKIKFDNNRPKTSSLAGMNKDATRPLRRESNKNIFSFQKSTNNAEQEPINSQDLLFSQESVTNQLKDNQTGLTPEMIQFKLLSGSRKDNTDEDKENNEVHCEDQGTESQSFVCNEDNYGRSLNNSFSIEPSFRYENANNSSTFGQFDRPNEIPRFQFGDAPNQLNVSGIDVQNYMDTGNENYVCSPINSFLLNTTDEKEDNKDENKNKQSNNFFFKFGECTSKNGPSGQKKLFDMFY</sequence>
<dbReference type="RefSeq" id="XP_025836003.1">
    <property type="nucleotide sequence ID" value="XM_025980218.1"/>
</dbReference>
<accession>A0A7F5RJ38</accession>
<evidence type="ECO:0000313" key="3">
    <source>
        <dbReference type="Proteomes" id="UP000192223"/>
    </source>
</evidence>
<proteinExistence type="predicted"/>
<keyword evidence="1" id="KW-0175">Coiled coil</keyword>
<name>A0A7F5RJ38_AGRPL</name>
<dbReference type="InParanoid" id="A0A7F5RJ38"/>
<reference evidence="4" key="1">
    <citation type="submission" date="2025-08" db="UniProtKB">
        <authorList>
            <consortium name="RefSeq"/>
        </authorList>
    </citation>
    <scope>IDENTIFICATION</scope>
    <source>
        <tissue evidence="4">Entire body</tissue>
    </source>
</reference>
<protein>
    <submittedName>
        <fullName evidence="4">Uncharacterized protein</fullName>
    </submittedName>
</protein>
<gene>
    <name evidence="4" type="primary">LOC112906307</name>
</gene>
<dbReference type="AlphaFoldDB" id="A0A7F5RJ38"/>
<feature type="region of interest" description="Disordered" evidence="2">
    <location>
        <begin position="361"/>
        <end position="386"/>
    </location>
</feature>
<dbReference type="GeneID" id="112906307"/>